<keyword evidence="9" id="KW-0808">Transferase</keyword>
<dbReference type="GO" id="GO:0005524">
    <property type="term" value="F:ATP binding"/>
    <property type="evidence" value="ECO:0007669"/>
    <property type="project" value="UniProtKB-UniRule"/>
</dbReference>
<dbReference type="EMBL" id="QGNW01002262">
    <property type="protein sequence ID" value="RVW21891.1"/>
    <property type="molecule type" value="Genomic_DNA"/>
</dbReference>
<evidence type="ECO:0000256" key="6">
    <source>
        <dbReference type="PROSITE-ProRule" id="PRU10141"/>
    </source>
</evidence>
<dbReference type="PROSITE" id="PS50011">
    <property type="entry name" value="PROTEIN_KINASE_DOM"/>
    <property type="match status" value="1"/>
</dbReference>
<proteinExistence type="predicted"/>
<evidence type="ECO:0000256" key="3">
    <source>
        <dbReference type="ARBA" id="ARBA00022729"/>
    </source>
</evidence>
<keyword evidence="6" id="KW-0547">Nucleotide-binding</keyword>
<feature type="binding site" evidence="6">
    <location>
        <position position="43"/>
    </location>
    <ligand>
        <name>ATP</name>
        <dbReference type="ChEBI" id="CHEBI:30616"/>
    </ligand>
</feature>
<sequence length="119" mass="13547">MIRLQYFKQLAAYTRNYSTKLGSGGFGEIYKVEFPNGAQMAVKVPNHNNSISKRVEEQFMAGVSTIGRTYYRNLVRLYGFFSILISGFEWRVIGGIIGCHGFILRLKAMFDFKSLKGQT</sequence>
<dbReference type="Proteomes" id="UP000288805">
    <property type="component" value="Unassembled WGS sequence"/>
</dbReference>
<dbReference type="GO" id="GO:0016020">
    <property type="term" value="C:membrane"/>
    <property type="evidence" value="ECO:0007669"/>
    <property type="project" value="UniProtKB-SubCell"/>
</dbReference>
<keyword evidence="9" id="KW-0418">Kinase</keyword>
<dbReference type="InterPro" id="IPR000719">
    <property type="entry name" value="Prot_kinase_dom"/>
</dbReference>
<comment type="subcellular location">
    <subcellularLocation>
        <location evidence="1">Membrane</location>
        <topology evidence="1">Single-pass membrane protein</topology>
    </subcellularLocation>
</comment>
<keyword evidence="4 7" id="KW-1133">Transmembrane helix</keyword>
<evidence type="ECO:0000256" key="4">
    <source>
        <dbReference type="ARBA" id="ARBA00022989"/>
    </source>
</evidence>
<dbReference type="Pfam" id="PF07714">
    <property type="entry name" value="PK_Tyr_Ser-Thr"/>
    <property type="match status" value="1"/>
</dbReference>
<evidence type="ECO:0000259" key="8">
    <source>
        <dbReference type="PROSITE" id="PS50011"/>
    </source>
</evidence>
<keyword evidence="6" id="KW-0067">ATP-binding</keyword>
<feature type="domain" description="Protein kinase" evidence="8">
    <location>
        <begin position="15"/>
        <end position="119"/>
    </location>
</feature>
<dbReference type="PANTHER" id="PTHR47974:SF9">
    <property type="entry name" value="RECEPTOR-LIKE SERINE_THREONINE-PROTEIN KINASE"/>
    <property type="match status" value="1"/>
</dbReference>
<evidence type="ECO:0000256" key="7">
    <source>
        <dbReference type="SAM" id="Phobius"/>
    </source>
</evidence>
<evidence type="ECO:0000313" key="9">
    <source>
        <dbReference type="EMBL" id="RVW21891.1"/>
    </source>
</evidence>
<dbReference type="GO" id="GO:0004672">
    <property type="term" value="F:protein kinase activity"/>
    <property type="evidence" value="ECO:0007669"/>
    <property type="project" value="InterPro"/>
</dbReference>
<evidence type="ECO:0000256" key="1">
    <source>
        <dbReference type="ARBA" id="ARBA00004167"/>
    </source>
</evidence>
<dbReference type="Gene3D" id="3.30.200.20">
    <property type="entry name" value="Phosphorylase Kinase, domain 1"/>
    <property type="match status" value="1"/>
</dbReference>
<dbReference type="InterPro" id="IPR011009">
    <property type="entry name" value="Kinase-like_dom_sf"/>
</dbReference>
<dbReference type="InterPro" id="IPR017441">
    <property type="entry name" value="Protein_kinase_ATP_BS"/>
</dbReference>
<dbReference type="SUPFAM" id="SSF56112">
    <property type="entry name" value="Protein kinase-like (PK-like)"/>
    <property type="match status" value="1"/>
</dbReference>
<feature type="transmembrane region" description="Helical" evidence="7">
    <location>
        <begin position="77"/>
        <end position="103"/>
    </location>
</feature>
<keyword evidence="2 7" id="KW-0812">Transmembrane</keyword>
<gene>
    <name evidence="9" type="primary">CRK16</name>
    <name evidence="9" type="ORF">CK203_111780</name>
</gene>
<accession>A0A438CFA9</accession>
<dbReference type="InterPro" id="IPR001245">
    <property type="entry name" value="Ser-Thr/Tyr_kinase_cat_dom"/>
</dbReference>
<evidence type="ECO:0000256" key="2">
    <source>
        <dbReference type="ARBA" id="ARBA00022692"/>
    </source>
</evidence>
<reference evidence="9 10" key="1">
    <citation type="journal article" date="2018" name="PLoS Genet.">
        <title>Population sequencing reveals clonal diversity and ancestral inbreeding in the grapevine cultivar Chardonnay.</title>
        <authorList>
            <person name="Roach M.J."/>
            <person name="Johnson D.L."/>
            <person name="Bohlmann J."/>
            <person name="van Vuuren H.J."/>
            <person name="Jones S.J."/>
            <person name="Pretorius I.S."/>
            <person name="Schmidt S.A."/>
            <person name="Borneman A.R."/>
        </authorList>
    </citation>
    <scope>NUCLEOTIDE SEQUENCE [LARGE SCALE GENOMIC DNA]</scope>
    <source>
        <strain evidence="10">cv. Chardonnay</strain>
        <tissue evidence="9">Leaf</tissue>
    </source>
</reference>
<keyword evidence="9" id="KW-0675">Receptor</keyword>
<dbReference type="PANTHER" id="PTHR47974">
    <property type="entry name" value="OS07G0415500 PROTEIN"/>
    <property type="match status" value="1"/>
</dbReference>
<name>A0A438CFA9_VITVI</name>
<keyword evidence="5 7" id="KW-0472">Membrane</keyword>
<evidence type="ECO:0000313" key="10">
    <source>
        <dbReference type="Proteomes" id="UP000288805"/>
    </source>
</evidence>
<evidence type="ECO:0000256" key="5">
    <source>
        <dbReference type="ARBA" id="ARBA00023136"/>
    </source>
</evidence>
<comment type="caution">
    <text evidence="9">The sequence shown here is derived from an EMBL/GenBank/DDBJ whole genome shotgun (WGS) entry which is preliminary data.</text>
</comment>
<organism evidence="9 10">
    <name type="scientific">Vitis vinifera</name>
    <name type="common">Grape</name>
    <dbReference type="NCBI Taxonomy" id="29760"/>
    <lineage>
        <taxon>Eukaryota</taxon>
        <taxon>Viridiplantae</taxon>
        <taxon>Streptophyta</taxon>
        <taxon>Embryophyta</taxon>
        <taxon>Tracheophyta</taxon>
        <taxon>Spermatophyta</taxon>
        <taxon>Magnoliopsida</taxon>
        <taxon>eudicotyledons</taxon>
        <taxon>Gunneridae</taxon>
        <taxon>Pentapetalae</taxon>
        <taxon>rosids</taxon>
        <taxon>Vitales</taxon>
        <taxon>Vitaceae</taxon>
        <taxon>Viteae</taxon>
        <taxon>Vitis</taxon>
    </lineage>
</organism>
<keyword evidence="3" id="KW-0732">Signal</keyword>
<protein>
    <submittedName>
        <fullName evidence="9">Putative cysteine-rich receptor-like protein kinase 16</fullName>
    </submittedName>
</protein>
<dbReference type="PROSITE" id="PS00107">
    <property type="entry name" value="PROTEIN_KINASE_ATP"/>
    <property type="match status" value="1"/>
</dbReference>
<dbReference type="AlphaFoldDB" id="A0A438CFA9"/>